<accession>A0A5P1E9C3</accession>
<evidence type="ECO:0000259" key="1">
    <source>
        <dbReference type="PROSITE" id="PS50816"/>
    </source>
</evidence>
<evidence type="ECO:0000313" key="3">
    <source>
        <dbReference type="Proteomes" id="UP000243459"/>
    </source>
</evidence>
<dbReference type="GO" id="GO:0007165">
    <property type="term" value="P:signal transduction"/>
    <property type="evidence" value="ECO:0007669"/>
    <property type="project" value="InterPro"/>
</dbReference>
<evidence type="ECO:0000313" key="2">
    <source>
        <dbReference type="EMBL" id="ONK62452.1"/>
    </source>
</evidence>
<gene>
    <name evidence="2" type="ORF">A4U43_C07F4000</name>
</gene>
<dbReference type="Pfam" id="PF03822">
    <property type="entry name" value="NAF"/>
    <property type="match status" value="1"/>
</dbReference>
<name>A0A5P1E9C3_ASPOF</name>
<keyword evidence="3" id="KW-1185">Reference proteome</keyword>
<dbReference type="Gene3D" id="3.30.310.80">
    <property type="entry name" value="Kinase associated domain 1, KA1"/>
    <property type="match status" value="1"/>
</dbReference>
<feature type="domain" description="NAF" evidence="1">
    <location>
        <begin position="33"/>
        <end position="57"/>
    </location>
</feature>
<organism evidence="2 3">
    <name type="scientific">Asparagus officinalis</name>
    <name type="common">Garden asparagus</name>
    <dbReference type="NCBI Taxonomy" id="4686"/>
    <lineage>
        <taxon>Eukaryota</taxon>
        <taxon>Viridiplantae</taxon>
        <taxon>Streptophyta</taxon>
        <taxon>Embryophyta</taxon>
        <taxon>Tracheophyta</taxon>
        <taxon>Spermatophyta</taxon>
        <taxon>Magnoliopsida</taxon>
        <taxon>Liliopsida</taxon>
        <taxon>Asparagales</taxon>
        <taxon>Asparagaceae</taxon>
        <taxon>Asparagoideae</taxon>
        <taxon>Asparagus</taxon>
    </lineage>
</organism>
<dbReference type="InterPro" id="IPR004041">
    <property type="entry name" value="NAF_dom"/>
</dbReference>
<reference evidence="3" key="1">
    <citation type="journal article" date="2017" name="Nat. Commun.">
        <title>The asparagus genome sheds light on the origin and evolution of a young Y chromosome.</title>
        <authorList>
            <person name="Harkess A."/>
            <person name="Zhou J."/>
            <person name="Xu C."/>
            <person name="Bowers J.E."/>
            <person name="Van der Hulst R."/>
            <person name="Ayyampalayam S."/>
            <person name="Mercati F."/>
            <person name="Riccardi P."/>
            <person name="McKain M.R."/>
            <person name="Kakrana A."/>
            <person name="Tang H."/>
            <person name="Ray J."/>
            <person name="Groenendijk J."/>
            <person name="Arikit S."/>
            <person name="Mathioni S.M."/>
            <person name="Nakano M."/>
            <person name="Shan H."/>
            <person name="Telgmann-Rauber A."/>
            <person name="Kanno A."/>
            <person name="Yue Z."/>
            <person name="Chen H."/>
            <person name="Li W."/>
            <person name="Chen Y."/>
            <person name="Xu X."/>
            <person name="Zhang Y."/>
            <person name="Luo S."/>
            <person name="Chen H."/>
            <person name="Gao J."/>
            <person name="Mao Z."/>
            <person name="Pires J.C."/>
            <person name="Luo M."/>
            <person name="Kudrna D."/>
            <person name="Wing R.A."/>
            <person name="Meyers B.C."/>
            <person name="Yi K."/>
            <person name="Kong H."/>
            <person name="Lavrijsen P."/>
            <person name="Sunseri F."/>
            <person name="Falavigna A."/>
            <person name="Ye Y."/>
            <person name="Leebens-Mack J.H."/>
            <person name="Chen G."/>
        </authorList>
    </citation>
    <scope>NUCLEOTIDE SEQUENCE [LARGE SCALE GENOMIC DNA]</scope>
    <source>
        <strain evidence="3">cv. DH0086</strain>
    </source>
</reference>
<dbReference type="InterPro" id="IPR018451">
    <property type="entry name" value="NAF/FISL_domain"/>
</dbReference>
<dbReference type="Gramene" id="ONK62452">
    <property type="protein sequence ID" value="ONK62452"/>
    <property type="gene ID" value="A4U43_C07F4000"/>
</dbReference>
<dbReference type="PROSITE" id="PS50816">
    <property type="entry name" value="NAF"/>
    <property type="match status" value="1"/>
</dbReference>
<dbReference type="Proteomes" id="UP000243459">
    <property type="component" value="Chromosome 7"/>
</dbReference>
<sequence>MMRDPWFKKGLDREKWTAMMRFQGEEEEEKDEGEEREMNAFDLISFSSGVNLSGLFEPGADRERRYSAL</sequence>
<dbReference type="EMBL" id="CM007387">
    <property type="protein sequence ID" value="ONK62452.1"/>
    <property type="molecule type" value="Genomic_DNA"/>
</dbReference>
<proteinExistence type="predicted"/>
<protein>
    <recommendedName>
        <fullName evidence="1">NAF domain-containing protein</fullName>
    </recommendedName>
</protein>
<dbReference type="AlphaFoldDB" id="A0A5P1E9C3"/>